<reference evidence="2" key="1">
    <citation type="submission" date="2016-04" db="EMBL/GenBank/DDBJ databases">
        <authorList>
            <person name="Chen L."/>
            <person name="Zhuang W."/>
            <person name="Wang G."/>
        </authorList>
    </citation>
    <scope>NUCLEOTIDE SEQUENCE [LARGE SCALE GENOMIC DNA]</scope>
    <source>
        <strain evidence="2">17621</strain>
    </source>
</reference>
<accession>A0A1V9EZ32</accession>
<evidence type="ECO:0000313" key="2">
    <source>
        <dbReference type="Proteomes" id="UP000192610"/>
    </source>
</evidence>
<dbReference type="Proteomes" id="UP000192610">
    <property type="component" value="Unassembled WGS sequence"/>
</dbReference>
<sequence>MIGRAVLLCLLIFLQYVSEAQPRREDIYSDFVLYKKRQLLLKDLHENVVGKAFLSPLDSNTEYRYEAACRAIVQFMLDNDTTQLGITQLFVQYDSLQYDTKRAMLETVYGVFPEQYIQSIQLLLAKETNPLLFAIAAAYSLRYDSATVNAATIKKRIKEQFPNYATNTVLNELDKYLNTYTHYQPPTNNDLLELFRYQQTVKKKVIYSLQRHSRDYGGLAIIQNADGSFMRTAEGRLLVFEQLARSASGLPYFLPDGNTPQGVYSIQGTAVTYNKLIGPTPNLQLIMPYERKWTTYFHAGDTTVWTPSSDMLWAYLQLLPPALRTNAAVTEAFYAGKLGRNSIIAHGTTIDPEYFKNKPWYPLTPTMGCLCARELWNVSNGRLLLSDQFNLVSAFTSTAGNKGYLYVIDIDDQKKAVSRMEVEKLVKEFELKRVAVGR</sequence>
<protein>
    <submittedName>
        <fullName evidence="1">Uncharacterized protein</fullName>
    </submittedName>
</protein>
<dbReference type="EMBL" id="LVXG01000011">
    <property type="protein sequence ID" value="OQP51328.1"/>
    <property type="molecule type" value="Genomic_DNA"/>
</dbReference>
<gene>
    <name evidence="1" type="ORF">A4H97_27510</name>
</gene>
<keyword evidence="2" id="KW-1185">Reference proteome</keyword>
<name>A0A1V9EZ32_9BACT</name>
<evidence type="ECO:0000313" key="1">
    <source>
        <dbReference type="EMBL" id="OQP51328.1"/>
    </source>
</evidence>
<dbReference type="STRING" id="354355.SAMN05660816_05652"/>
<comment type="caution">
    <text evidence="1">The sequence shown here is derived from an EMBL/GenBank/DDBJ whole genome shotgun (WGS) entry which is preliminary data.</text>
</comment>
<dbReference type="OrthoDB" id="525859at2"/>
<dbReference type="AlphaFoldDB" id="A0A1V9EZ32"/>
<organism evidence="1 2">
    <name type="scientific">Niastella yeongjuensis</name>
    <dbReference type="NCBI Taxonomy" id="354355"/>
    <lineage>
        <taxon>Bacteria</taxon>
        <taxon>Pseudomonadati</taxon>
        <taxon>Bacteroidota</taxon>
        <taxon>Chitinophagia</taxon>
        <taxon>Chitinophagales</taxon>
        <taxon>Chitinophagaceae</taxon>
        <taxon>Niastella</taxon>
    </lineage>
</organism>
<proteinExistence type="predicted"/>
<dbReference type="RefSeq" id="WP_081198549.1">
    <property type="nucleotide sequence ID" value="NZ_FOCZ01000014.1"/>
</dbReference>